<dbReference type="EMBL" id="JACKVH010000014">
    <property type="protein sequence ID" value="MCV7379953.1"/>
    <property type="molecule type" value="Genomic_DNA"/>
</dbReference>
<dbReference type="Pfam" id="PF00589">
    <property type="entry name" value="Phage_integrase"/>
    <property type="match status" value="1"/>
</dbReference>
<dbReference type="InterPro" id="IPR002104">
    <property type="entry name" value="Integrase_catalytic"/>
</dbReference>
<evidence type="ECO:0000313" key="7">
    <source>
        <dbReference type="Proteomes" id="UP001141650"/>
    </source>
</evidence>
<gene>
    <name evidence="5" type="ORF">BST11_15340</name>
    <name evidence="4" type="ORF">H7K38_14995</name>
</gene>
<keyword evidence="1" id="KW-0238">DNA-binding</keyword>
<keyword evidence="2" id="KW-0233">DNA recombination</keyword>
<dbReference type="Gene3D" id="1.10.443.10">
    <property type="entry name" value="Intergrase catalytic core"/>
    <property type="match status" value="1"/>
</dbReference>
<dbReference type="Proteomes" id="UP000192319">
    <property type="component" value="Unassembled WGS sequence"/>
</dbReference>
<evidence type="ECO:0000256" key="1">
    <source>
        <dbReference type="ARBA" id="ARBA00023125"/>
    </source>
</evidence>
<keyword evidence="6" id="KW-1185">Reference proteome</keyword>
<dbReference type="InterPro" id="IPR013762">
    <property type="entry name" value="Integrase-like_cat_sf"/>
</dbReference>
<reference evidence="4" key="3">
    <citation type="journal article" date="2022" name="BMC Genomics">
        <title>Comparative genome analysis of mycobacteria focusing on tRNA and non-coding RNA.</title>
        <authorList>
            <person name="Behra P.R.K."/>
            <person name="Pettersson B.M.F."/>
            <person name="Ramesh M."/>
            <person name="Das S."/>
            <person name="Dasgupta S."/>
            <person name="Kirsebom L.A."/>
        </authorList>
    </citation>
    <scope>NUCLEOTIDE SEQUENCE</scope>
    <source>
        <strain evidence="4">CCUG 55640</strain>
    </source>
</reference>
<feature type="domain" description="Tyr recombinase" evidence="3">
    <location>
        <begin position="194"/>
        <end position="390"/>
    </location>
</feature>
<name>A0AA41XQB3_9MYCO</name>
<evidence type="ECO:0000259" key="3">
    <source>
        <dbReference type="PROSITE" id="PS51898"/>
    </source>
</evidence>
<dbReference type="InterPro" id="IPR050090">
    <property type="entry name" value="Tyrosine_recombinase_XerCD"/>
</dbReference>
<organism evidence="4 7">
    <name type="scientific">Mycobacterium alsense</name>
    <dbReference type="NCBI Taxonomy" id="324058"/>
    <lineage>
        <taxon>Bacteria</taxon>
        <taxon>Bacillati</taxon>
        <taxon>Actinomycetota</taxon>
        <taxon>Actinomycetes</taxon>
        <taxon>Mycobacteriales</taxon>
        <taxon>Mycobacteriaceae</taxon>
        <taxon>Mycobacterium</taxon>
    </lineage>
</organism>
<dbReference type="PANTHER" id="PTHR30349:SF91">
    <property type="entry name" value="INTA PROTEIN"/>
    <property type="match status" value="1"/>
</dbReference>
<dbReference type="PANTHER" id="PTHR30349">
    <property type="entry name" value="PHAGE INTEGRASE-RELATED"/>
    <property type="match status" value="1"/>
</dbReference>
<evidence type="ECO:0000313" key="4">
    <source>
        <dbReference type="EMBL" id="MCV7379953.1"/>
    </source>
</evidence>
<dbReference type="GO" id="GO:0015074">
    <property type="term" value="P:DNA integration"/>
    <property type="evidence" value="ECO:0007669"/>
    <property type="project" value="InterPro"/>
</dbReference>
<evidence type="ECO:0000313" key="5">
    <source>
        <dbReference type="EMBL" id="OQZ89946.1"/>
    </source>
</evidence>
<dbReference type="RefSeq" id="WP_083138768.1">
    <property type="nucleotide sequence ID" value="NZ_JACKVH010000014.1"/>
</dbReference>
<evidence type="ECO:0000313" key="6">
    <source>
        <dbReference type="Proteomes" id="UP000192319"/>
    </source>
</evidence>
<sequence length="398" mass="42377">MGKNANGEGSIYKRTRDGRVTGYVAALTYADADGRTQRIRVYGPTRADAREKLKKARERIESGAPARDATMPVGAWLAHWRGTTLAASDRKQATRALYENLSRLHLEPEPFGAIRLDKLKPSDVEKLVLTMRAKIKPGPKGVDGKPGEPVRALSDSTIRSTYTVLRAGLDGAVRDGLLAKNPAAAVKRPGVERAEAKHLDQGAVAQVLAAASASRYHPALVLIAATGLRRGEVLALAWDRVDLDTAVLKVAATIGRIGGQLVISAPKTERSRRAVPLSPAVVELLRKHRAAQAAERLRAGDQWQDSGLVFTTELGGPVDPRNLLRVVETAAKAAGVETDLHTIRHSAAVAWLEAGVHIKAVADLLGHSSVAITGDIYGHTSDDTARAAVDKLSAALGL</sequence>
<reference evidence="5 6" key="1">
    <citation type="submission" date="2017-02" db="EMBL/GenBank/DDBJ databases">
        <title>The new phylogeny of genus Mycobacterium.</title>
        <authorList>
            <person name="Tortoli E."/>
            <person name="Trovato A."/>
            <person name="Cirillo D.M."/>
        </authorList>
    </citation>
    <scope>NUCLEOTIDE SEQUENCE [LARGE SCALE GENOMIC DNA]</scope>
    <source>
        <strain evidence="5 6">DSM 45230</strain>
    </source>
</reference>
<dbReference type="InterPro" id="IPR011010">
    <property type="entry name" value="DNA_brk_join_enz"/>
</dbReference>
<dbReference type="InterPro" id="IPR010998">
    <property type="entry name" value="Integrase_recombinase_N"/>
</dbReference>
<dbReference type="SUPFAM" id="SSF56349">
    <property type="entry name" value="DNA breaking-rejoining enzymes"/>
    <property type="match status" value="1"/>
</dbReference>
<dbReference type="CDD" id="cd01189">
    <property type="entry name" value="INT_ICEBs1_C_like"/>
    <property type="match status" value="1"/>
</dbReference>
<dbReference type="AlphaFoldDB" id="A0AA41XQB3"/>
<dbReference type="EMBL" id="MVHD01000025">
    <property type="protein sequence ID" value="OQZ89946.1"/>
    <property type="molecule type" value="Genomic_DNA"/>
</dbReference>
<dbReference type="Proteomes" id="UP001141650">
    <property type="component" value="Unassembled WGS sequence"/>
</dbReference>
<comment type="caution">
    <text evidence="4">The sequence shown here is derived from an EMBL/GenBank/DDBJ whole genome shotgun (WGS) entry which is preliminary data.</text>
</comment>
<evidence type="ECO:0000256" key="2">
    <source>
        <dbReference type="ARBA" id="ARBA00023172"/>
    </source>
</evidence>
<accession>A0AA41XQB3</accession>
<dbReference type="Gene3D" id="1.10.150.130">
    <property type="match status" value="1"/>
</dbReference>
<protein>
    <submittedName>
        <fullName evidence="4">Site-specific integrase</fullName>
    </submittedName>
</protein>
<proteinExistence type="predicted"/>
<dbReference type="GO" id="GO:0006310">
    <property type="term" value="P:DNA recombination"/>
    <property type="evidence" value="ECO:0007669"/>
    <property type="project" value="UniProtKB-KW"/>
</dbReference>
<reference evidence="4" key="2">
    <citation type="submission" date="2020-07" db="EMBL/GenBank/DDBJ databases">
        <authorList>
            <person name="Pettersson B.M.F."/>
            <person name="Behra P.R.K."/>
            <person name="Ramesh M."/>
            <person name="Das S."/>
            <person name="Dasgupta S."/>
            <person name="Kirsebom L.A."/>
        </authorList>
    </citation>
    <scope>NUCLEOTIDE SEQUENCE</scope>
    <source>
        <strain evidence="4">CCUG 55640</strain>
    </source>
</reference>
<dbReference type="PROSITE" id="PS51898">
    <property type="entry name" value="TYR_RECOMBINASE"/>
    <property type="match status" value="1"/>
</dbReference>
<dbReference type="GO" id="GO:0003677">
    <property type="term" value="F:DNA binding"/>
    <property type="evidence" value="ECO:0007669"/>
    <property type="project" value="UniProtKB-KW"/>
</dbReference>